<feature type="signal peptide" evidence="8">
    <location>
        <begin position="1"/>
        <end position="23"/>
    </location>
</feature>
<dbReference type="InterPro" id="IPR008160">
    <property type="entry name" value="Collagen"/>
</dbReference>
<accession>A0ABQ0EL56</accession>
<keyword evidence="4 8" id="KW-0732">Signal</keyword>
<dbReference type="PANTHER" id="PTHR15427:SF51">
    <property type="entry name" value="OTOLIN 1"/>
    <property type="match status" value="1"/>
</dbReference>
<dbReference type="Proteomes" id="UP001623349">
    <property type="component" value="Unassembled WGS sequence"/>
</dbReference>
<dbReference type="InterPro" id="IPR001073">
    <property type="entry name" value="C1q_dom"/>
</dbReference>
<dbReference type="PANTHER" id="PTHR15427">
    <property type="entry name" value="EMILIN ELASTIN MICROFIBRIL INTERFACE-LOCATED PROTEIN ELASTIN MICROFIBRIL INTERFACER"/>
    <property type="match status" value="1"/>
</dbReference>
<keyword evidence="6" id="KW-0325">Glycoprotein</keyword>
<feature type="compositionally biased region" description="Basic and acidic residues" evidence="7">
    <location>
        <begin position="121"/>
        <end position="136"/>
    </location>
</feature>
<feature type="compositionally biased region" description="Basic and acidic residues" evidence="7">
    <location>
        <begin position="266"/>
        <end position="302"/>
    </location>
</feature>
<proteinExistence type="predicted"/>
<dbReference type="InterPro" id="IPR008983">
    <property type="entry name" value="Tumour_necrosis_fac-like_dom"/>
</dbReference>
<dbReference type="Gene3D" id="2.60.120.40">
    <property type="match status" value="1"/>
</dbReference>
<name>A0ABQ0EL56_APOSI</name>
<keyword evidence="11" id="KW-1185">Reference proteome</keyword>
<organism evidence="10 11">
    <name type="scientific">Apodemus speciosus</name>
    <name type="common">Large Japanese field mouse</name>
    <dbReference type="NCBI Taxonomy" id="105296"/>
    <lineage>
        <taxon>Eukaryota</taxon>
        <taxon>Metazoa</taxon>
        <taxon>Chordata</taxon>
        <taxon>Craniata</taxon>
        <taxon>Vertebrata</taxon>
        <taxon>Euteleostomi</taxon>
        <taxon>Mammalia</taxon>
        <taxon>Eutheria</taxon>
        <taxon>Euarchontoglires</taxon>
        <taxon>Glires</taxon>
        <taxon>Rodentia</taxon>
        <taxon>Myomorpha</taxon>
        <taxon>Muroidea</taxon>
        <taxon>Muridae</taxon>
        <taxon>Murinae</taxon>
        <taxon>Apodemus</taxon>
    </lineage>
</organism>
<comment type="caution">
    <text evidence="10">The sequence shown here is derived from an EMBL/GenBank/DDBJ whole genome shotgun (WGS) entry which is preliminary data.</text>
</comment>
<evidence type="ECO:0000313" key="11">
    <source>
        <dbReference type="Proteomes" id="UP001623349"/>
    </source>
</evidence>
<dbReference type="PROSITE" id="PS50871">
    <property type="entry name" value="C1Q"/>
    <property type="match status" value="1"/>
</dbReference>
<evidence type="ECO:0000256" key="1">
    <source>
        <dbReference type="ARBA" id="ARBA00004498"/>
    </source>
</evidence>
<evidence type="ECO:0000313" key="10">
    <source>
        <dbReference type="EMBL" id="GAB1287603.1"/>
    </source>
</evidence>
<dbReference type="SMART" id="SM00110">
    <property type="entry name" value="C1Q"/>
    <property type="match status" value="1"/>
</dbReference>
<feature type="region of interest" description="Disordered" evidence="7">
    <location>
        <begin position="190"/>
        <end position="374"/>
    </location>
</feature>
<dbReference type="Pfam" id="PF01391">
    <property type="entry name" value="Collagen"/>
    <property type="match status" value="1"/>
</dbReference>
<feature type="chain" id="PRO_5045316819" evidence="8">
    <location>
        <begin position="24"/>
        <end position="515"/>
    </location>
</feature>
<dbReference type="SUPFAM" id="SSF49842">
    <property type="entry name" value="TNF-like"/>
    <property type="match status" value="1"/>
</dbReference>
<protein>
    <submittedName>
        <fullName evidence="10">Otolin-1</fullName>
    </submittedName>
</protein>
<evidence type="ECO:0000256" key="3">
    <source>
        <dbReference type="ARBA" id="ARBA00022530"/>
    </source>
</evidence>
<feature type="region of interest" description="Disordered" evidence="7">
    <location>
        <begin position="119"/>
        <end position="161"/>
    </location>
</feature>
<evidence type="ECO:0000259" key="9">
    <source>
        <dbReference type="PROSITE" id="PS50871"/>
    </source>
</evidence>
<evidence type="ECO:0000256" key="2">
    <source>
        <dbReference type="ARBA" id="ARBA00022525"/>
    </source>
</evidence>
<evidence type="ECO:0000256" key="4">
    <source>
        <dbReference type="ARBA" id="ARBA00022729"/>
    </source>
</evidence>
<feature type="domain" description="C1q" evidence="9">
    <location>
        <begin position="373"/>
        <end position="508"/>
    </location>
</feature>
<dbReference type="EMBL" id="BAAFST010000003">
    <property type="protein sequence ID" value="GAB1287603.1"/>
    <property type="molecule type" value="Genomic_DNA"/>
</dbReference>
<keyword evidence="5" id="KW-0176">Collagen</keyword>
<sequence length="515" mass="53433">MWIFSSLCAVLIILAMDDVDTEAKTTPYTKFTKKSEGKETPKGLKPSGFSLDEEETLHTEMAAEAEPTTGSPASARPDPATGPSASATTRLLPFESFSLDTADFVLNCCHCCSFVTGQKGEPGKMGKQDSGTKGETGDTGSPGPPGTTGPQGPKGQKGEKAGTCERAMNLLDTSYILEARLLEVEEYQGGLKGDRGDQGAGGVPGYPGKPGEQGTLGPKGDKGSIGPEGTKGQKGSKGDLCGNGTKGEKGDPGASGAHGLIGEPGAKGEKGGVGEKGYRGDSGERGEKGQKGEKGMEGEKGSRGAVGPEGKRGSDGLPGLRGDPGPKGEKGEVGSPGFTGPAGPKGELGSKGVRGPTGKKGSRGVKGSKGEATQVPQSAFSALLSKPFPPPNIPIKFDKILSNDQGDYNPVTGKFNCSVSGTYIFSYHVTVRGRPARISLVARNRKQFKSRETLYGQQVDQASLLLVLKLSAGDQVWLEVSKDWNGLYVGPEDDSIFSGFLLYPEETYGDFRKSP</sequence>
<comment type="subcellular location">
    <subcellularLocation>
        <location evidence="1">Secreted</location>
        <location evidence="1">Extracellular space</location>
        <location evidence="1">Extracellular matrix</location>
    </subcellularLocation>
</comment>
<gene>
    <name evidence="10" type="ORF">APTSU1_000283300</name>
</gene>
<evidence type="ECO:0000256" key="5">
    <source>
        <dbReference type="ARBA" id="ARBA00023119"/>
    </source>
</evidence>
<evidence type="ECO:0000256" key="8">
    <source>
        <dbReference type="SAM" id="SignalP"/>
    </source>
</evidence>
<dbReference type="PRINTS" id="PR00007">
    <property type="entry name" value="COMPLEMNTC1Q"/>
</dbReference>
<dbReference type="InterPro" id="IPR050392">
    <property type="entry name" value="Collagen/C1q_domain"/>
</dbReference>
<reference evidence="10 11" key="1">
    <citation type="submission" date="2024-08" db="EMBL/GenBank/DDBJ databases">
        <title>The draft genome of Apodemus speciosus.</title>
        <authorList>
            <person name="Nabeshima K."/>
            <person name="Suzuki S."/>
            <person name="Onuma M."/>
        </authorList>
    </citation>
    <scope>NUCLEOTIDE SEQUENCE [LARGE SCALE GENOMIC DNA]</scope>
    <source>
        <strain evidence="10">IB14-021</strain>
    </source>
</reference>
<feature type="region of interest" description="Disordered" evidence="7">
    <location>
        <begin position="62"/>
        <end position="87"/>
    </location>
</feature>
<keyword evidence="3" id="KW-0272">Extracellular matrix</keyword>
<dbReference type="Pfam" id="PF00386">
    <property type="entry name" value="C1q"/>
    <property type="match status" value="1"/>
</dbReference>
<evidence type="ECO:0000256" key="7">
    <source>
        <dbReference type="SAM" id="MobiDB-lite"/>
    </source>
</evidence>
<evidence type="ECO:0000256" key="6">
    <source>
        <dbReference type="ARBA" id="ARBA00023180"/>
    </source>
</evidence>
<keyword evidence="2" id="KW-0964">Secreted</keyword>